<dbReference type="GO" id="GO:0048046">
    <property type="term" value="C:apoplast"/>
    <property type="evidence" value="ECO:0007669"/>
    <property type="project" value="UniProtKB-SubCell"/>
</dbReference>
<dbReference type="Pfam" id="PF03018">
    <property type="entry name" value="Dirigent"/>
    <property type="match status" value="1"/>
</dbReference>
<comment type="subunit">
    <text evidence="1">Homodimer.</text>
</comment>
<name>A0A7J9I0J0_9ROSI</name>
<feature type="non-terminal residue" evidence="3">
    <location>
        <position position="1"/>
    </location>
</feature>
<evidence type="ECO:0000313" key="4">
    <source>
        <dbReference type="Proteomes" id="UP000593560"/>
    </source>
</evidence>
<organism evidence="3 4">
    <name type="scientific">Gossypium harknessii</name>
    <dbReference type="NCBI Taxonomy" id="34285"/>
    <lineage>
        <taxon>Eukaryota</taxon>
        <taxon>Viridiplantae</taxon>
        <taxon>Streptophyta</taxon>
        <taxon>Embryophyta</taxon>
        <taxon>Tracheophyta</taxon>
        <taxon>Spermatophyta</taxon>
        <taxon>Magnoliopsida</taxon>
        <taxon>eudicotyledons</taxon>
        <taxon>Gunneridae</taxon>
        <taxon>Pentapetalae</taxon>
        <taxon>rosids</taxon>
        <taxon>malvids</taxon>
        <taxon>Malvales</taxon>
        <taxon>Malvaceae</taxon>
        <taxon>Malvoideae</taxon>
        <taxon>Gossypium</taxon>
    </lineage>
</organism>
<reference evidence="3 4" key="1">
    <citation type="journal article" date="2019" name="Genome Biol. Evol.">
        <title>Insights into the evolution of the New World diploid cottons (Gossypium, subgenus Houzingenia) based on genome sequencing.</title>
        <authorList>
            <person name="Grover C.E."/>
            <person name="Arick M.A. 2nd"/>
            <person name="Thrash A."/>
            <person name="Conover J.L."/>
            <person name="Sanders W.S."/>
            <person name="Peterson D.G."/>
            <person name="Frelichowski J.E."/>
            <person name="Scheffler J.A."/>
            <person name="Scheffler B.E."/>
            <person name="Wendel J.F."/>
        </authorList>
    </citation>
    <scope>NUCLEOTIDE SEQUENCE [LARGE SCALE GENOMIC DNA]</scope>
    <source>
        <strain evidence="3">0</strain>
        <tissue evidence="3">Leaf</tissue>
    </source>
</reference>
<feature type="compositionally biased region" description="Basic and acidic residues" evidence="2">
    <location>
        <begin position="91"/>
        <end position="106"/>
    </location>
</feature>
<evidence type="ECO:0000313" key="3">
    <source>
        <dbReference type="EMBL" id="MBA0815124.1"/>
    </source>
</evidence>
<dbReference type="Proteomes" id="UP000593560">
    <property type="component" value="Unassembled WGS sequence"/>
</dbReference>
<dbReference type="InterPro" id="IPR004265">
    <property type="entry name" value="Dirigent"/>
</dbReference>
<comment type="function">
    <text evidence="1">Dirigent proteins impart stereoselectivity on the phenoxy radical-coupling reaction, yielding optically active lignans from two molecules of coniferyl alcohol in the biosynthesis of lignans, flavonolignans, and alkaloids and thus plays a central role in plant secondary metabolism.</text>
</comment>
<evidence type="ECO:0000256" key="1">
    <source>
        <dbReference type="RuleBase" id="RU363099"/>
    </source>
</evidence>
<evidence type="ECO:0000256" key="2">
    <source>
        <dbReference type="SAM" id="MobiDB-lite"/>
    </source>
</evidence>
<accession>A0A7J9I0J0</accession>
<keyword evidence="1" id="KW-0052">Apoplast</keyword>
<keyword evidence="4" id="KW-1185">Reference proteome</keyword>
<dbReference type="AlphaFoldDB" id="A0A7J9I0J0"/>
<dbReference type="PANTHER" id="PTHR21495">
    <property type="entry name" value="NUCLEOPORIN-RELATED"/>
    <property type="match status" value="1"/>
</dbReference>
<keyword evidence="1" id="KW-0964">Secreted</keyword>
<dbReference type="OrthoDB" id="987450at2759"/>
<protein>
    <recommendedName>
        <fullName evidence="1">Dirigent protein</fullName>
    </recommendedName>
</protein>
<feature type="region of interest" description="Disordered" evidence="2">
    <location>
        <begin position="82"/>
        <end position="116"/>
    </location>
</feature>
<sequence length="116" mass="13037">MTSRYPVTVGPNLTSKVVRNARGLWVSTDQDVLTLVLYMDFGFTKGELNGYSINIFSRNPIAETERELVVIGGRGKFKMEKEEGLGSQLDPCRENTRILGDPDRVGRSGLKRRRFG</sequence>
<gene>
    <name evidence="3" type="ORF">Gohar_020894</name>
</gene>
<comment type="similarity">
    <text evidence="1">Belongs to the plant dirigent protein family.</text>
</comment>
<proteinExistence type="inferred from homology"/>
<comment type="caution">
    <text evidence="3">The sequence shown here is derived from an EMBL/GenBank/DDBJ whole genome shotgun (WGS) entry which is preliminary data.</text>
</comment>
<comment type="subcellular location">
    <subcellularLocation>
        <location evidence="1">Secreted</location>
        <location evidence="1">Extracellular space</location>
        <location evidence="1">Apoplast</location>
    </subcellularLocation>
</comment>
<dbReference type="EMBL" id="JABFAD010000012">
    <property type="protein sequence ID" value="MBA0815124.1"/>
    <property type="molecule type" value="Genomic_DNA"/>
</dbReference>